<organism evidence="1">
    <name type="scientific">freshwater metagenome</name>
    <dbReference type="NCBI Taxonomy" id="449393"/>
    <lineage>
        <taxon>unclassified sequences</taxon>
        <taxon>metagenomes</taxon>
        <taxon>ecological metagenomes</taxon>
    </lineage>
</organism>
<accession>A0A6J6EB19</accession>
<dbReference type="AlphaFoldDB" id="A0A6J6EB19"/>
<gene>
    <name evidence="1" type="ORF">UFOPK1650_00726</name>
</gene>
<dbReference type="SUPFAM" id="SSF53137">
    <property type="entry name" value="Translational machinery components"/>
    <property type="match status" value="1"/>
</dbReference>
<name>A0A6J6EB19_9ZZZZ</name>
<proteinExistence type="predicted"/>
<protein>
    <submittedName>
        <fullName evidence="1">Unannotated protein</fullName>
    </submittedName>
</protein>
<evidence type="ECO:0000313" key="1">
    <source>
        <dbReference type="EMBL" id="CAB4571473.1"/>
    </source>
</evidence>
<dbReference type="EMBL" id="CAEZTJ010000102">
    <property type="protein sequence ID" value="CAB4571473.1"/>
    <property type="molecule type" value="Genomic_DNA"/>
</dbReference>
<reference evidence="1" key="1">
    <citation type="submission" date="2020-05" db="EMBL/GenBank/DDBJ databases">
        <authorList>
            <person name="Chiriac C."/>
            <person name="Salcher M."/>
            <person name="Ghai R."/>
            <person name="Kavagutti S V."/>
        </authorList>
    </citation>
    <scope>NUCLEOTIDE SEQUENCE</scope>
</reference>
<sequence>MISLVADMRRYAFVAIERDEAILWNEGLDSVSGPIHVKAPVEVDHRHMRTGQYQHGHDTKHRFPEYFEEIASHLKKADVIVIMSHGQGKSNYGLHLIDHLNEKHPDLAAKVVDHLTVNLPALSIPELEAHARGWFEKNYRKLGSWHGRKRDRRFS</sequence>